<dbReference type="InterPro" id="IPR049195">
    <property type="entry name" value="Tre1-like_N"/>
</dbReference>
<sequence length="398" mass="42553">MARDIVVDPDQLTGLANDFVGELSAIETKHHDLHSELDHLILGCDPRYRSCFSGVGDAWSAGQALISKLSSDDIAIRHATDQMVEADDILRKMYSIYDQYGTLTSLAGIVMMQAKYYGLGMTTFMKENGRYAAQHSKLLLDLTSRVEGTRFDRLARIWLSKKELLKRSNWSMADLVHKKFTKFYPDDTVAFTNSVRDFTKGSINWKDTAGIKSVLKNGARFAKGNAIIATVVTGATETVGCGLKIAENYAEFGDQPEVLKRENAKAVGNAVNNTVFIAGGSVAGAVVGGALGSFAGPIGTVVGGAIGSAVGGFIGEKVAKLTSGFAEQVAVKLKDPIHAVVDKGKKAFELAGQGVKAVNDTIDQANQVIHKGIEKTKETADSLIKGAGDFFKGAFSFG</sequence>
<proteinExistence type="predicted"/>
<name>A0A081LAD2_9BACI</name>
<dbReference type="Pfam" id="PF21724">
    <property type="entry name" value="DUF6861"/>
    <property type="match status" value="1"/>
</dbReference>
<dbReference type="EMBL" id="JOTP01000011">
    <property type="protein sequence ID" value="KEP26208.1"/>
    <property type="molecule type" value="Genomic_DNA"/>
</dbReference>
<organism evidence="2 3">
    <name type="scientific">Bacillus zhangzhouensis</name>
    <dbReference type="NCBI Taxonomy" id="1178540"/>
    <lineage>
        <taxon>Bacteria</taxon>
        <taxon>Bacillati</taxon>
        <taxon>Bacillota</taxon>
        <taxon>Bacilli</taxon>
        <taxon>Bacillales</taxon>
        <taxon>Bacillaceae</taxon>
        <taxon>Bacillus</taxon>
    </lineage>
</organism>
<dbReference type="AlphaFoldDB" id="A0A081LAD2"/>
<feature type="domain" description="NAD(+)--protein-arginine ADP-ribosyltransferase Tre1-like N-terminal" evidence="1">
    <location>
        <begin position="274"/>
        <end position="386"/>
    </location>
</feature>
<protein>
    <recommendedName>
        <fullName evidence="1">NAD(+)--protein-arginine ADP-ribosyltransferase Tre1-like N-terminal domain-containing protein</fullName>
    </recommendedName>
</protein>
<comment type="caution">
    <text evidence="2">The sequence shown here is derived from an EMBL/GenBank/DDBJ whole genome shotgun (WGS) entry which is preliminary data.</text>
</comment>
<dbReference type="RefSeq" id="WP_034321785.1">
    <property type="nucleotide sequence ID" value="NZ_JOTP01000011.1"/>
</dbReference>
<dbReference type="OrthoDB" id="2914685at2"/>
<keyword evidence="3" id="KW-1185">Reference proteome</keyword>
<reference evidence="2 3" key="1">
    <citation type="submission" date="2012-09" db="EMBL/GenBank/DDBJ databases">
        <title>Genome Sequence of Bacillus sp. DW5-4.</title>
        <authorList>
            <person name="Lai Q."/>
            <person name="Liu Y."/>
            <person name="Shao Z."/>
        </authorList>
    </citation>
    <scope>NUCLEOTIDE SEQUENCE [LARGE SCALE GENOMIC DNA]</scope>
    <source>
        <strain evidence="2 3">DW5-4</strain>
    </source>
</reference>
<gene>
    <name evidence="2" type="ORF">BA70_02805</name>
</gene>
<evidence type="ECO:0000259" key="1">
    <source>
        <dbReference type="Pfam" id="PF21724"/>
    </source>
</evidence>
<dbReference type="Proteomes" id="UP000028091">
    <property type="component" value="Unassembled WGS sequence"/>
</dbReference>
<evidence type="ECO:0000313" key="2">
    <source>
        <dbReference type="EMBL" id="KEP26208.1"/>
    </source>
</evidence>
<accession>A0A081LAD2</accession>
<dbReference type="eggNOG" id="ENOG5031Z9T">
    <property type="taxonomic scope" value="Bacteria"/>
</dbReference>
<evidence type="ECO:0000313" key="3">
    <source>
        <dbReference type="Proteomes" id="UP000028091"/>
    </source>
</evidence>